<protein>
    <submittedName>
        <fullName evidence="1">Uncharacterized protein</fullName>
    </submittedName>
</protein>
<organism evidence="1 2">
    <name type="scientific">Pantoea trifolii</name>
    <dbReference type="NCBI Taxonomy" id="2968030"/>
    <lineage>
        <taxon>Bacteria</taxon>
        <taxon>Pseudomonadati</taxon>
        <taxon>Pseudomonadota</taxon>
        <taxon>Gammaproteobacteria</taxon>
        <taxon>Enterobacterales</taxon>
        <taxon>Erwiniaceae</taxon>
        <taxon>Pantoea</taxon>
    </lineage>
</organism>
<accession>A0ABT1VKY4</accession>
<dbReference type="Proteomes" id="UP001300015">
    <property type="component" value="Unassembled WGS sequence"/>
</dbReference>
<name>A0ABT1VKY4_9GAMM</name>
<dbReference type="RefSeq" id="WP_256696765.1">
    <property type="nucleotide sequence ID" value="NZ_JANIES010000001.1"/>
</dbReference>
<comment type="caution">
    <text evidence="1">The sequence shown here is derived from an EMBL/GenBank/DDBJ whole genome shotgun (WGS) entry which is preliminary data.</text>
</comment>
<dbReference type="EMBL" id="JANIET010000001">
    <property type="protein sequence ID" value="MCQ8228195.1"/>
    <property type="molecule type" value="Genomic_DNA"/>
</dbReference>
<keyword evidence="2" id="KW-1185">Reference proteome</keyword>
<evidence type="ECO:0000313" key="1">
    <source>
        <dbReference type="EMBL" id="MCQ8228195.1"/>
    </source>
</evidence>
<reference evidence="1 2" key="1">
    <citation type="submission" date="2022-07" db="EMBL/GenBank/DDBJ databases">
        <title>Pantoea trifolii sp. nov. isolated from root nodules of Trifolium rubens.</title>
        <authorList>
            <person name="Kalita M."/>
            <person name="Wdowiak-Wrobel S."/>
            <person name="Marek-Kozaczuk M."/>
            <person name="Palusinska-Szysz M."/>
            <person name="Sokolowski W."/>
            <person name="Coutinho T."/>
            <person name="Hlahane L."/>
        </authorList>
    </citation>
    <scope>NUCLEOTIDE SEQUENCE [LARGE SCALE GENOMIC DNA]</scope>
    <source>
        <strain evidence="1 2">MMK2</strain>
    </source>
</reference>
<sequence length="55" mass="6640">MKHLLQQWFNQLINGETGTAEEREFDLSNHIDLLIPISQLYGVEFHPSVYRYYER</sequence>
<gene>
    <name evidence="1" type="ORF">NQH49_11990</name>
</gene>
<proteinExistence type="predicted"/>
<evidence type="ECO:0000313" key="2">
    <source>
        <dbReference type="Proteomes" id="UP001300015"/>
    </source>
</evidence>